<gene>
    <name evidence="3" type="ORF">EJV47_13255</name>
</gene>
<feature type="signal peptide" evidence="1">
    <location>
        <begin position="1"/>
        <end position="26"/>
    </location>
</feature>
<dbReference type="RefSeq" id="WP_126693629.1">
    <property type="nucleotide sequence ID" value="NZ_RXOF01000006.1"/>
</dbReference>
<dbReference type="Proteomes" id="UP000282184">
    <property type="component" value="Unassembled WGS sequence"/>
</dbReference>
<dbReference type="PANTHER" id="PTHR39200:SF1">
    <property type="entry name" value="AUTO-TRANSPORTER ADHESIN HEAD GIN DOMAIN-CONTAINING PROTEIN-RELATED"/>
    <property type="match status" value="1"/>
</dbReference>
<dbReference type="PANTHER" id="PTHR39200">
    <property type="entry name" value="HYPOTHETICAL EXPORTED PROTEIN"/>
    <property type="match status" value="1"/>
</dbReference>
<evidence type="ECO:0000313" key="3">
    <source>
        <dbReference type="EMBL" id="RTQ49770.1"/>
    </source>
</evidence>
<keyword evidence="1" id="KW-0732">Signal</keyword>
<dbReference type="EMBL" id="RXOF01000006">
    <property type="protein sequence ID" value="RTQ49770.1"/>
    <property type="molecule type" value="Genomic_DNA"/>
</dbReference>
<proteinExistence type="predicted"/>
<dbReference type="Gene3D" id="2.160.20.120">
    <property type="match status" value="1"/>
</dbReference>
<evidence type="ECO:0000313" key="4">
    <source>
        <dbReference type="Proteomes" id="UP000282184"/>
    </source>
</evidence>
<accession>A0A3S0K5J4</accession>
<organism evidence="3 4">
    <name type="scientific">Hymenobacter gummosus</name>
    <dbReference type="NCBI Taxonomy" id="1776032"/>
    <lineage>
        <taxon>Bacteria</taxon>
        <taxon>Pseudomonadati</taxon>
        <taxon>Bacteroidota</taxon>
        <taxon>Cytophagia</taxon>
        <taxon>Cytophagales</taxon>
        <taxon>Hymenobacteraceae</taxon>
        <taxon>Hymenobacter</taxon>
    </lineage>
</organism>
<evidence type="ECO:0000259" key="2">
    <source>
        <dbReference type="Pfam" id="PF10988"/>
    </source>
</evidence>
<dbReference type="OrthoDB" id="880784at2"/>
<keyword evidence="4" id="KW-1185">Reference proteome</keyword>
<protein>
    <submittedName>
        <fullName evidence="3">DUF2807 domain-containing protein</fullName>
    </submittedName>
</protein>
<feature type="chain" id="PRO_5018625118" evidence="1">
    <location>
        <begin position="27"/>
        <end position="225"/>
    </location>
</feature>
<dbReference type="Pfam" id="PF10988">
    <property type="entry name" value="DUF2807"/>
    <property type="match status" value="1"/>
</dbReference>
<sequence length="225" mass="23733">MNTLTTLRRTFAAAALLTVSATAAWAQDGQLRPVGSFERVEASGAINVVLRQGATTEVKVEAQPEVLARVRTEVEGGTLKLYRERQKGRVTGMGKAEKVTVYVTCPRLTGLSVSGASDVKGESPLTADAFSIKASGASDVTLQLTAKQLTATASGASDIRLTGRVESQQVHVSGASDYRAYELRSQQADVQASGASDAFVYVDGELTAHRSGASDVHYKGNARLK</sequence>
<comment type="caution">
    <text evidence="3">The sequence shown here is derived from an EMBL/GenBank/DDBJ whole genome shotgun (WGS) entry which is preliminary data.</text>
</comment>
<feature type="domain" description="Putative auto-transporter adhesin head GIN" evidence="2">
    <location>
        <begin position="37"/>
        <end position="222"/>
    </location>
</feature>
<evidence type="ECO:0000256" key="1">
    <source>
        <dbReference type="SAM" id="SignalP"/>
    </source>
</evidence>
<dbReference type="InterPro" id="IPR021255">
    <property type="entry name" value="DUF2807"/>
</dbReference>
<name>A0A3S0K5J4_9BACT</name>
<reference evidence="3 4" key="1">
    <citation type="submission" date="2018-12" db="EMBL/GenBank/DDBJ databases">
        <title>Hymenobacter gummosus sp. nov., isolated from a spring.</title>
        <authorList>
            <person name="Nie L."/>
        </authorList>
    </citation>
    <scope>NUCLEOTIDE SEQUENCE [LARGE SCALE GENOMIC DNA]</scope>
    <source>
        <strain evidence="3 4">KCTC 52166</strain>
    </source>
</reference>
<dbReference type="AlphaFoldDB" id="A0A3S0K5J4"/>